<accession>A0A9D4Q0U0</accession>
<dbReference type="GO" id="GO:0005506">
    <property type="term" value="F:iron ion binding"/>
    <property type="evidence" value="ECO:0007669"/>
    <property type="project" value="InterPro"/>
</dbReference>
<dbReference type="AlphaFoldDB" id="A0A9D4Q0U0"/>
<proteinExistence type="inferred from homology"/>
<reference evidence="9" key="2">
    <citation type="submission" date="2021-09" db="EMBL/GenBank/DDBJ databases">
        <authorList>
            <person name="Jia N."/>
            <person name="Wang J."/>
            <person name="Shi W."/>
            <person name="Du L."/>
            <person name="Sun Y."/>
            <person name="Zhan W."/>
            <person name="Jiang J."/>
            <person name="Wang Q."/>
            <person name="Zhang B."/>
            <person name="Ji P."/>
            <person name="Sakyi L.B."/>
            <person name="Cui X."/>
            <person name="Yuan T."/>
            <person name="Jiang B."/>
            <person name="Yang W."/>
            <person name="Lam T.T.-Y."/>
            <person name="Chang Q."/>
            <person name="Ding S."/>
            <person name="Wang X."/>
            <person name="Zhu J."/>
            <person name="Ruan X."/>
            <person name="Zhao L."/>
            <person name="Wei J."/>
            <person name="Que T."/>
            <person name="Du C."/>
            <person name="Cheng J."/>
            <person name="Dai P."/>
            <person name="Han X."/>
            <person name="Huang E."/>
            <person name="Gao Y."/>
            <person name="Liu J."/>
            <person name="Shao H."/>
            <person name="Ye R."/>
            <person name="Li L."/>
            <person name="Wei W."/>
            <person name="Wang X."/>
            <person name="Wang C."/>
            <person name="Huo Q."/>
            <person name="Li W."/>
            <person name="Guo W."/>
            <person name="Chen H."/>
            <person name="Chen S."/>
            <person name="Zhou L."/>
            <person name="Zhou L."/>
            <person name="Ni X."/>
            <person name="Tian J."/>
            <person name="Zhou Y."/>
            <person name="Sheng Y."/>
            <person name="Liu T."/>
            <person name="Pan Y."/>
            <person name="Xia L."/>
            <person name="Li J."/>
            <person name="Zhao F."/>
            <person name="Cao W."/>
        </authorList>
    </citation>
    <scope>NUCLEOTIDE SEQUENCE</scope>
    <source>
        <strain evidence="9">Rsan-2018</strain>
        <tissue evidence="9">Larvae</tissue>
    </source>
</reference>
<evidence type="ECO:0000256" key="3">
    <source>
        <dbReference type="ARBA" id="ARBA00022723"/>
    </source>
</evidence>
<evidence type="ECO:0000256" key="7">
    <source>
        <dbReference type="PIRSR" id="PIRSR602401-1"/>
    </source>
</evidence>
<dbReference type="InterPro" id="IPR017972">
    <property type="entry name" value="Cyt_P450_CS"/>
</dbReference>
<feature type="binding site" description="axial binding residue" evidence="7">
    <location>
        <position position="335"/>
    </location>
    <ligand>
        <name>heme</name>
        <dbReference type="ChEBI" id="CHEBI:30413"/>
    </ligand>
    <ligandPart>
        <name>Fe</name>
        <dbReference type="ChEBI" id="CHEBI:18248"/>
    </ligandPart>
</feature>
<evidence type="ECO:0000256" key="2">
    <source>
        <dbReference type="ARBA" id="ARBA00022617"/>
    </source>
</evidence>
<dbReference type="InterPro" id="IPR002401">
    <property type="entry name" value="Cyt_P450_E_grp-I"/>
</dbReference>
<comment type="caution">
    <text evidence="9">The sequence shown here is derived from an EMBL/GenBank/DDBJ whole genome shotgun (WGS) entry which is preliminary data.</text>
</comment>
<dbReference type="PRINTS" id="PR00463">
    <property type="entry name" value="EP450I"/>
</dbReference>
<evidence type="ECO:0000313" key="10">
    <source>
        <dbReference type="Proteomes" id="UP000821837"/>
    </source>
</evidence>
<gene>
    <name evidence="9" type="ORF">HPB52_015983</name>
</gene>
<protein>
    <recommendedName>
        <fullName evidence="11">Cytochrome P450</fullName>
    </recommendedName>
</protein>
<dbReference type="InterPro" id="IPR001128">
    <property type="entry name" value="Cyt_P450"/>
</dbReference>
<dbReference type="GO" id="GO:0020037">
    <property type="term" value="F:heme binding"/>
    <property type="evidence" value="ECO:0007669"/>
    <property type="project" value="InterPro"/>
</dbReference>
<sequence>MRKEKGDHDILFEDANPTWRALRKVALAAVRKHTSSESLEELCCDVVDAYVNSLDCETVAVKARDPLLFIISNITAASTFSAKFEANSTDFVQLANINRGLPDMSPLQSDIAPWLGFLQWRLERAFRRHMNELLAIFSRLYDKAKADYVQGKELNFVHAILAAREEAIAQDRNDAVYLTERNLIQVALNLFEAGLNTSVSAATWLLLEIVRDPAIQKKVQSEIHAIIGERRPTMQDRDRLPYTMACILEALRLHPPALLGLPRRVQHDEWLGKCGVLIPKNAILIYNIFKAGRDPSLWEDPCSFKPERFLDDETGVLSTKDKPSLLTFGLGARSCLAEKLVPTVLFYVLVRLMQRTTWTLPPDEIYDPTQTDGTTLLLAPADRRVEVTKRNT</sequence>
<evidence type="ECO:0000256" key="5">
    <source>
        <dbReference type="ARBA" id="ARBA00023004"/>
    </source>
</evidence>
<evidence type="ECO:0000256" key="8">
    <source>
        <dbReference type="RuleBase" id="RU000461"/>
    </source>
</evidence>
<evidence type="ECO:0000313" key="9">
    <source>
        <dbReference type="EMBL" id="KAH7962420.1"/>
    </source>
</evidence>
<dbReference type="PRINTS" id="PR00385">
    <property type="entry name" value="P450"/>
</dbReference>
<dbReference type="GO" id="GO:0004497">
    <property type="term" value="F:monooxygenase activity"/>
    <property type="evidence" value="ECO:0007669"/>
    <property type="project" value="UniProtKB-KW"/>
</dbReference>
<name>A0A9D4Q0U0_RHISA</name>
<keyword evidence="6 8" id="KW-0503">Monooxygenase</keyword>
<organism evidence="9 10">
    <name type="scientific">Rhipicephalus sanguineus</name>
    <name type="common">Brown dog tick</name>
    <name type="synonym">Ixodes sanguineus</name>
    <dbReference type="NCBI Taxonomy" id="34632"/>
    <lineage>
        <taxon>Eukaryota</taxon>
        <taxon>Metazoa</taxon>
        <taxon>Ecdysozoa</taxon>
        <taxon>Arthropoda</taxon>
        <taxon>Chelicerata</taxon>
        <taxon>Arachnida</taxon>
        <taxon>Acari</taxon>
        <taxon>Parasitiformes</taxon>
        <taxon>Ixodida</taxon>
        <taxon>Ixodoidea</taxon>
        <taxon>Ixodidae</taxon>
        <taxon>Rhipicephalinae</taxon>
        <taxon>Rhipicephalus</taxon>
        <taxon>Rhipicephalus</taxon>
    </lineage>
</organism>
<comment type="cofactor">
    <cofactor evidence="7">
        <name>heme</name>
        <dbReference type="ChEBI" id="CHEBI:30413"/>
    </cofactor>
</comment>
<evidence type="ECO:0000256" key="1">
    <source>
        <dbReference type="ARBA" id="ARBA00010617"/>
    </source>
</evidence>
<keyword evidence="5 7" id="KW-0408">Iron</keyword>
<dbReference type="EMBL" id="JABSTV010001249">
    <property type="protein sequence ID" value="KAH7962420.1"/>
    <property type="molecule type" value="Genomic_DNA"/>
</dbReference>
<keyword evidence="10" id="KW-1185">Reference proteome</keyword>
<dbReference type="PROSITE" id="PS00086">
    <property type="entry name" value="CYTOCHROME_P450"/>
    <property type="match status" value="1"/>
</dbReference>
<dbReference type="InterPro" id="IPR036396">
    <property type="entry name" value="Cyt_P450_sf"/>
</dbReference>
<dbReference type="PANTHER" id="PTHR24289">
    <property type="entry name" value="STEROID 17-ALPHA-HYDROXYLASE/17,20 LYASE"/>
    <property type="match status" value="1"/>
</dbReference>
<dbReference type="PANTHER" id="PTHR24289:SF1">
    <property type="entry name" value="STEROID 17-ALPHA-HYDROXYLASE_17,20 LYASE"/>
    <property type="match status" value="1"/>
</dbReference>
<keyword evidence="3 7" id="KW-0479">Metal-binding</keyword>
<dbReference type="GO" id="GO:0016705">
    <property type="term" value="F:oxidoreductase activity, acting on paired donors, with incorporation or reduction of molecular oxygen"/>
    <property type="evidence" value="ECO:0007669"/>
    <property type="project" value="InterPro"/>
</dbReference>
<dbReference type="Gene3D" id="1.10.630.10">
    <property type="entry name" value="Cytochrome P450"/>
    <property type="match status" value="1"/>
</dbReference>
<reference evidence="9" key="1">
    <citation type="journal article" date="2020" name="Cell">
        <title>Large-Scale Comparative Analyses of Tick Genomes Elucidate Their Genetic Diversity and Vector Capacities.</title>
        <authorList>
            <consortium name="Tick Genome and Microbiome Consortium (TIGMIC)"/>
            <person name="Jia N."/>
            <person name="Wang J."/>
            <person name="Shi W."/>
            <person name="Du L."/>
            <person name="Sun Y."/>
            <person name="Zhan W."/>
            <person name="Jiang J.F."/>
            <person name="Wang Q."/>
            <person name="Zhang B."/>
            <person name="Ji P."/>
            <person name="Bell-Sakyi L."/>
            <person name="Cui X.M."/>
            <person name="Yuan T.T."/>
            <person name="Jiang B.G."/>
            <person name="Yang W.F."/>
            <person name="Lam T.T."/>
            <person name="Chang Q.C."/>
            <person name="Ding S.J."/>
            <person name="Wang X.J."/>
            <person name="Zhu J.G."/>
            <person name="Ruan X.D."/>
            <person name="Zhao L."/>
            <person name="Wei J.T."/>
            <person name="Ye R.Z."/>
            <person name="Que T.C."/>
            <person name="Du C.H."/>
            <person name="Zhou Y.H."/>
            <person name="Cheng J.X."/>
            <person name="Dai P.F."/>
            <person name="Guo W.B."/>
            <person name="Han X.H."/>
            <person name="Huang E.J."/>
            <person name="Li L.F."/>
            <person name="Wei W."/>
            <person name="Gao Y.C."/>
            <person name="Liu J.Z."/>
            <person name="Shao H.Z."/>
            <person name="Wang X."/>
            <person name="Wang C.C."/>
            <person name="Yang T.C."/>
            <person name="Huo Q.B."/>
            <person name="Li W."/>
            <person name="Chen H.Y."/>
            <person name="Chen S.E."/>
            <person name="Zhou L.G."/>
            <person name="Ni X.B."/>
            <person name="Tian J.H."/>
            <person name="Sheng Y."/>
            <person name="Liu T."/>
            <person name="Pan Y.S."/>
            <person name="Xia L.Y."/>
            <person name="Li J."/>
            <person name="Zhao F."/>
            <person name="Cao W.C."/>
        </authorList>
    </citation>
    <scope>NUCLEOTIDE SEQUENCE</scope>
    <source>
        <strain evidence="9">Rsan-2018</strain>
    </source>
</reference>
<evidence type="ECO:0000256" key="4">
    <source>
        <dbReference type="ARBA" id="ARBA00023002"/>
    </source>
</evidence>
<dbReference type="Proteomes" id="UP000821837">
    <property type="component" value="Chromosome 3"/>
</dbReference>
<evidence type="ECO:0000256" key="6">
    <source>
        <dbReference type="ARBA" id="ARBA00023033"/>
    </source>
</evidence>
<keyword evidence="4 8" id="KW-0560">Oxidoreductase</keyword>
<dbReference type="SUPFAM" id="SSF48264">
    <property type="entry name" value="Cytochrome P450"/>
    <property type="match status" value="1"/>
</dbReference>
<dbReference type="VEuPathDB" id="VectorBase:RSAN_027769"/>
<keyword evidence="2 7" id="KW-0349">Heme</keyword>
<comment type="similarity">
    <text evidence="1 8">Belongs to the cytochrome P450 family.</text>
</comment>
<dbReference type="Pfam" id="PF00067">
    <property type="entry name" value="p450"/>
    <property type="match status" value="1"/>
</dbReference>
<evidence type="ECO:0008006" key="11">
    <source>
        <dbReference type="Google" id="ProtNLM"/>
    </source>
</evidence>